<dbReference type="Proteomes" id="UP000285462">
    <property type="component" value="Unassembled WGS sequence"/>
</dbReference>
<gene>
    <name evidence="1" type="ORF">DWX79_03205</name>
</gene>
<comment type="caution">
    <text evidence="1">The sequence shown here is derived from an EMBL/GenBank/DDBJ whole genome shotgun (WGS) entry which is preliminary data.</text>
</comment>
<evidence type="ECO:0000313" key="2">
    <source>
        <dbReference type="Proteomes" id="UP000285462"/>
    </source>
</evidence>
<evidence type="ECO:0000313" key="1">
    <source>
        <dbReference type="EMBL" id="RGS66087.1"/>
    </source>
</evidence>
<organism evidence="1 2">
    <name type="scientific">Bifidobacterium adolescentis</name>
    <dbReference type="NCBI Taxonomy" id="1680"/>
    <lineage>
        <taxon>Bacteria</taxon>
        <taxon>Bacillati</taxon>
        <taxon>Actinomycetota</taxon>
        <taxon>Actinomycetes</taxon>
        <taxon>Bifidobacteriales</taxon>
        <taxon>Bifidobacteriaceae</taxon>
        <taxon>Bifidobacterium</taxon>
    </lineage>
</organism>
<protein>
    <submittedName>
        <fullName evidence="1">Uncharacterized protein</fullName>
    </submittedName>
</protein>
<proteinExistence type="predicted"/>
<name>A0A412KBR6_BIFAD</name>
<accession>A0A412KBR6</accession>
<dbReference type="AlphaFoldDB" id="A0A412KBR6"/>
<sequence>MNGLWVTIAGWAVTIGVSVAGWVITGRRAANSGKTDTERFERRLSLFSEQLDAMRDSSDSLHRQVDLLERKVSVPDWIIEHPSPRPNNVMFVIRNRNTFDAYDVRLEADGCEPVVLGNIAKGSSRKFEFVAAVLGRADNVIISWLDSPQATERMNLPMAMPERR</sequence>
<dbReference type="EMBL" id="QRVT01000001">
    <property type="protein sequence ID" value="RGS66087.1"/>
    <property type="molecule type" value="Genomic_DNA"/>
</dbReference>
<reference evidence="1 2" key="1">
    <citation type="submission" date="2018-08" db="EMBL/GenBank/DDBJ databases">
        <title>A genome reference for cultivated species of the human gut microbiota.</title>
        <authorList>
            <person name="Zou Y."/>
            <person name="Xue W."/>
            <person name="Luo G."/>
        </authorList>
    </citation>
    <scope>NUCLEOTIDE SEQUENCE [LARGE SCALE GENOMIC DNA]</scope>
    <source>
        <strain evidence="1 2">AF21-27</strain>
    </source>
</reference>